<dbReference type="AlphaFoldDB" id="A0A8S0TVM6"/>
<accession>A0A8S0TVM6</accession>
<sequence>MEHKGHNEQEDDVYGSEVPDEAYMDADFDAEAEADADESMKAKELESVKKRLQEIEEEVGVLREMQAKVEKEMDAAQEDLTDTSATQTEKEEVDSRSIYVVGLWLHTWGGATAFSVNWYGFAYVEFVETEAVQNALLLNESELRGRQLKVSAKRNNVPGMKQYRGRRPNPYYGSRRSFMPGPPMYPPYGYGQVLGLVFLAFTHNNEMMRKWILLHVEAWD</sequence>
<dbReference type="SUPFAM" id="SSF54928">
    <property type="entry name" value="RNA-binding domain, RBD"/>
    <property type="match status" value="1"/>
</dbReference>
<dbReference type="PANTHER" id="PTHR23236">
    <property type="entry name" value="EUKARYOTIC TRANSLATION INITIATION FACTOR 4B/4H"/>
    <property type="match status" value="1"/>
</dbReference>
<protein>
    <submittedName>
        <fullName evidence="3">Polyadenylate-binding 1</fullName>
    </submittedName>
</protein>
<organism evidence="3 4">
    <name type="scientific">Olea europaea subsp. europaea</name>
    <dbReference type="NCBI Taxonomy" id="158383"/>
    <lineage>
        <taxon>Eukaryota</taxon>
        <taxon>Viridiplantae</taxon>
        <taxon>Streptophyta</taxon>
        <taxon>Embryophyta</taxon>
        <taxon>Tracheophyta</taxon>
        <taxon>Spermatophyta</taxon>
        <taxon>Magnoliopsida</taxon>
        <taxon>eudicotyledons</taxon>
        <taxon>Gunneridae</taxon>
        <taxon>Pentapetalae</taxon>
        <taxon>asterids</taxon>
        <taxon>lamiids</taxon>
        <taxon>Lamiales</taxon>
        <taxon>Oleaceae</taxon>
        <taxon>Oleeae</taxon>
        <taxon>Olea</taxon>
    </lineage>
</organism>
<evidence type="ECO:0000313" key="3">
    <source>
        <dbReference type="EMBL" id="CAA3007559.1"/>
    </source>
</evidence>
<dbReference type="Proteomes" id="UP000594638">
    <property type="component" value="Unassembled WGS sequence"/>
</dbReference>
<reference evidence="3 4" key="1">
    <citation type="submission" date="2019-12" db="EMBL/GenBank/DDBJ databases">
        <authorList>
            <person name="Alioto T."/>
            <person name="Alioto T."/>
            <person name="Gomez Garrido J."/>
        </authorList>
    </citation>
    <scope>NUCLEOTIDE SEQUENCE [LARGE SCALE GENOMIC DNA]</scope>
</reference>
<keyword evidence="4" id="KW-1185">Reference proteome</keyword>
<gene>
    <name evidence="3" type="ORF">OLEA9_A005282</name>
</gene>
<dbReference type="EMBL" id="CACTIH010007277">
    <property type="protein sequence ID" value="CAA3007559.1"/>
    <property type="molecule type" value="Genomic_DNA"/>
</dbReference>
<dbReference type="OrthoDB" id="4726at2759"/>
<evidence type="ECO:0000313" key="4">
    <source>
        <dbReference type="Proteomes" id="UP000594638"/>
    </source>
</evidence>
<dbReference type="GO" id="GO:0008143">
    <property type="term" value="F:poly(A) binding"/>
    <property type="evidence" value="ECO:0007669"/>
    <property type="project" value="TreeGrafter"/>
</dbReference>
<comment type="caution">
    <text evidence="3">The sequence shown here is derived from an EMBL/GenBank/DDBJ whole genome shotgun (WGS) entry which is preliminary data.</text>
</comment>
<keyword evidence="1" id="KW-0694">RNA-binding</keyword>
<feature type="compositionally biased region" description="Acidic residues" evidence="2">
    <location>
        <begin position="9"/>
        <end position="37"/>
    </location>
</feature>
<dbReference type="InterPro" id="IPR012677">
    <property type="entry name" value="Nucleotide-bd_a/b_plait_sf"/>
</dbReference>
<dbReference type="PANTHER" id="PTHR23236:SF92">
    <property type="entry name" value="POLYADENYLATE-BINDING PROTEIN 1"/>
    <property type="match status" value="1"/>
</dbReference>
<dbReference type="InterPro" id="IPR035979">
    <property type="entry name" value="RBD_domain_sf"/>
</dbReference>
<evidence type="ECO:0000256" key="1">
    <source>
        <dbReference type="ARBA" id="ARBA00022884"/>
    </source>
</evidence>
<evidence type="ECO:0000256" key="2">
    <source>
        <dbReference type="SAM" id="MobiDB-lite"/>
    </source>
</evidence>
<name>A0A8S0TVM6_OLEEU</name>
<proteinExistence type="predicted"/>
<dbReference type="Gramene" id="OE9A005282T1">
    <property type="protein sequence ID" value="OE9A005282C1"/>
    <property type="gene ID" value="OE9A005282"/>
</dbReference>
<dbReference type="Gene3D" id="3.30.70.330">
    <property type="match status" value="1"/>
</dbReference>
<feature type="region of interest" description="Disordered" evidence="2">
    <location>
        <begin position="1"/>
        <end position="41"/>
    </location>
</feature>